<evidence type="ECO:0000313" key="3">
    <source>
        <dbReference type="EMBL" id="TDG46805.1"/>
    </source>
</evidence>
<evidence type="ECO:0000256" key="1">
    <source>
        <dbReference type="SAM" id="Phobius"/>
    </source>
</evidence>
<feature type="transmembrane region" description="Helical" evidence="1">
    <location>
        <begin position="38"/>
        <end position="56"/>
    </location>
</feature>
<dbReference type="InterPro" id="IPR017946">
    <property type="entry name" value="PLC-like_Pdiesterase_TIM-brl"/>
</dbReference>
<keyword evidence="4" id="KW-1185">Reference proteome</keyword>
<keyword evidence="1" id="KW-0472">Membrane</keyword>
<dbReference type="STRING" id="7232.A0A484BG91"/>
<dbReference type="InterPro" id="IPR030395">
    <property type="entry name" value="GP_PDE_dom"/>
</dbReference>
<dbReference type="Pfam" id="PF03009">
    <property type="entry name" value="GDPD"/>
    <property type="match status" value="1"/>
</dbReference>
<gene>
    <name evidence="3" type="ORF">AWZ03_006689</name>
</gene>
<dbReference type="GO" id="GO:0008889">
    <property type="term" value="F:glycerophosphodiester phosphodiesterase activity"/>
    <property type="evidence" value="ECO:0007669"/>
    <property type="project" value="TreeGrafter"/>
</dbReference>
<dbReference type="GO" id="GO:0006644">
    <property type="term" value="P:phospholipid metabolic process"/>
    <property type="evidence" value="ECO:0007669"/>
    <property type="project" value="TreeGrafter"/>
</dbReference>
<dbReference type="OMA" id="IFTILWY"/>
<reference evidence="3 4" key="1">
    <citation type="journal article" date="2019" name="J. Hered.">
        <title>An Improved Genome Assembly for Drosophila navojoa, the Basal Species in the mojavensis Cluster.</title>
        <authorList>
            <person name="Vanderlinde T."/>
            <person name="Dupim E.G."/>
            <person name="Nazario-Yepiz N.O."/>
            <person name="Carvalho A.B."/>
        </authorList>
    </citation>
    <scope>NUCLEOTIDE SEQUENCE [LARGE SCALE GENOMIC DNA]</scope>
    <source>
        <strain evidence="3">Navoj_Jal97</strain>
        <tissue evidence="3">Whole organism</tissue>
    </source>
</reference>
<name>A0A484BG91_DRONA</name>
<dbReference type="OrthoDB" id="197419at2759"/>
<sequence length="285" mass="32769">MWWRWCWLCLKMIYKLFCCTISLVFFCFNVLWFFCNLAIPWCTLTLVAICVASKFVKLQRSPNEKRLLSLLNTPDDWPNYWPIANRGAGYDAPENSQAAVKKCLARGYRNVLLDAGITACGEIVIANRLTLERAGLTGNLSHHTLHELQQLSITEHHPMGSQYDRESVSTLKQLADFLEEQNMPPTLFLHLQDTSALMIDQLQKFMAANETFTQRTVVISRSPLAIYQVAALLHGHIGDLWRNVGVRPIVYMVNSPNEKRYFQKTMKTQYLTDSLRSEPHLLMKA</sequence>
<dbReference type="Proteomes" id="UP000295192">
    <property type="component" value="Unassembled WGS sequence"/>
</dbReference>
<proteinExistence type="predicted"/>
<comment type="caution">
    <text evidence="3">The sequence shown here is derived from an EMBL/GenBank/DDBJ whole genome shotgun (WGS) entry which is preliminary data.</text>
</comment>
<feature type="domain" description="GP-PDE" evidence="2">
    <location>
        <begin position="80"/>
        <end position="285"/>
    </location>
</feature>
<dbReference type="GO" id="GO:0070291">
    <property type="term" value="P:N-acylethanolamine metabolic process"/>
    <property type="evidence" value="ECO:0007669"/>
    <property type="project" value="TreeGrafter"/>
</dbReference>
<dbReference type="GO" id="GO:0006580">
    <property type="term" value="P:ethanolamine metabolic process"/>
    <property type="evidence" value="ECO:0007669"/>
    <property type="project" value="TreeGrafter"/>
</dbReference>
<dbReference type="SUPFAM" id="SSF51695">
    <property type="entry name" value="PLC-like phosphodiesterases"/>
    <property type="match status" value="1"/>
</dbReference>
<dbReference type="PROSITE" id="PS51704">
    <property type="entry name" value="GP_PDE"/>
    <property type="match status" value="1"/>
</dbReference>
<accession>A0A484BG91</accession>
<organism evidence="3 4">
    <name type="scientific">Drosophila navojoa</name>
    <name type="common">Fruit fly</name>
    <dbReference type="NCBI Taxonomy" id="7232"/>
    <lineage>
        <taxon>Eukaryota</taxon>
        <taxon>Metazoa</taxon>
        <taxon>Ecdysozoa</taxon>
        <taxon>Arthropoda</taxon>
        <taxon>Hexapoda</taxon>
        <taxon>Insecta</taxon>
        <taxon>Pterygota</taxon>
        <taxon>Neoptera</taxon>
        <taxon>Endopterygota</taxon>
        <taxon>Diptera</taxon>
        <taxon>Brachycera</taxon>
        <taxon>Muscomorpha</taxon>
        <taxon>Ephydroidea</taxon>
        <taxon>Drosophilidae</taxon>
        <taxon>Drosophila</taxon>
    </lineage>
</organism>
<dbReference type="PANTHER" id="PTHR46320">
    <property type="entry name" value="GLYCEROPHOSPHODIESTER PHOSPHODIESTERASE 1"/>
    <property type="match status" value="1"/>
</dbReference>
<dbReference type="EMBL" id="LSRL02000052">
    <property type="protein sequence ID" value="TDG46805.1"/>
    <property type="molecule type" value="Genomic_DNA"/>
</dbReference>
<evidence type="ECO:0000313" key="4">
    <source>
        <dbReference type="Proteomes" id="UP000295192"/>
    </source>
</evidence>
<keyword evidence="1" id="KW-0812">Transmembrane</keyword>
<dbReference type="GO" id="GO:0005886">
    <property type="term" value="C:plasma membrane"/>
    <property type="evidence" value="ECO:0007669"/>
    <property type="project" value="TreeGrafter"/>
</dbReference>
<feature type="transmembrane region" description="Helical" evidence="1">
    <location>
        <begin position="12"/>
        <end position="32"/>
    </location>
</feature>
<dbReference type="PANTHER" id="PTHR46320:SF1">
    <property type="entry name" value="GLYCEROPHOSPHODIESTER PHOSPHODIESTERASE 1"/>
    <property type="match status" value="1"/>
</dbReference>
<evidence type="ECO:0000259" key="2">
    <source>
        <dbReference type="PROSITE" id="PS51704"/>
    </source>
</evidence>
<keyword evidence="1" id="KW-1133">Transmembrane helix</keyword>
<dbReference type="Gene3D" id="3.20.20.190">
    <property type="entry name" value="Phosphatidylinositol (PI) phosphodiesterase"/>
    <property type="match status" value="1"/>
</dbReference>
<protein>
    <recommendedName>
        <fullName evidence="2">GP-PDE domain-containing protein</fullName>
    </recommendedName>
</protein>
<dbReference type="AlphaFoldDB" id="A0A484BG91"/>